<gene>
    <name evidence="16" type="ORF">SNE40_008166</name>
</gene>
<keyword evidence="17" id="KW-1185">Reference proteome</keyword>
<feature type="binding site" description="axial binding residue" evidence="13">
    <location>
        <position position="449"/>
    </location>
    <ligand>
        <name>heme</name>
        <dbReference type="ChEBI" id="CHEBI:30413"/>
    </ligand>
    <ligandPart>
        <name>Fe</name>
        <dbReference type="ChEBI" id="CHEBI:18248"/>
    </ligandPart>
</feature>
<proteinExistence type="inferred from homology"/>
<dbReference type="InterPro" id="IPR017972">
    <property type="entry name" value="Cyt_P450_CS"/>
</dbReference>
<comment type="subcellular location">
    <subcellularLocation>
        <location evidence="3">Endoplasmic reticulum membrane</location>
        <topology evidence="3">Peripheral membrane protein</topology>
    </subcellularLocation>
    <subcellularLocation>
        <location evidence="2">Microsome membrane</location>
        <topology evidence="2">Peripheral membrane protein</topology>
    </subcellularLocation>
</comment>
<dbReference type="PROSITE" id="PS00086">
    <property type="entry name" value="CYTOCHROME_P450"/>
    <property type="match status" value="1"/>
</dbReference>
<keyword evidence="7" id="KW-0256">Endoplasmic reticulum</keyword>
<evidence type="ECO:0000256" key="15">
    <source>
        <dbReference type="SAM" id="Phobius"/>
    </source>
</evidence>
<keyword evidence="8" id="KW-0492">Microsome</keyword>
<evidence type="ECO:0000256" key="12">
    <source>
        <dbReference type="ARBA" id="ARBA00023136"/>
    </source>
</evidence>
<evidence type="ECO:0000256" key="11">
    <source>
        <dbReference type="ARBA" id="ARBA00023033"/>
    </source>
</evidence>
<reference evidence="16 17" key="1">
    <citation type="submission" date="2024-01" db="EMBL/GenBank/DDBJ databases">
        <title>The genome of the rayed Mediterranean limpet Patella caerulea (Linnaeus, 1758).</title>
        <authorList>
            <person name="Anh-Thu Weber A."/>
            <person name="Halstead-Nussloch G."/>
        </authorList>
    </citation>
    <scope>NUCLEOTIDE SEQUENCE [LARGE SCALE GENOMIC DNA]</scope>
    <source>
        <strain evidence="16">AATW-2023a</strain>
        <tissue evidence="16">Whole specimen</tissue>
    </source>
</reference>
<sequence length="504" mass="57202">MLEEIINQIPLSLTTQALLLGVTVGVVTYYIFGKKKYKLPPGPWAPPLLGNIGAIMSKTPLYKLLLDWRKDYGPVITVYLGPLRCITLNSGDVVNEAYVKKAAEFAGRFQIWSMGPFSDDYRNIVFSDISPAWKYLRKIAHQGLRQYLSGSALEENLFETSSKMMQKLREENGKPIDIHKYINLLVFNLLNGVCFNKSFEIDDELFLVLVESLNSINDDIGKGFLEDIIPPLRKYPTAKFKKIIKKFGVIQTFVAEEFAKHQELYSEGNMKDFTDFLIHGKKQAALEDPEINSIVTERHLIQAVLDIFGAGVDTTRQTITWTILLLVTHPEIQKKVQDELDEVFDAGQPVTISSRERLPYTEAVLHESMRICPVVPIGLPHKTRCDVTLGDYEIPEGTMVMINHFALHHDPDVWKDPEVFRPERFLDGDGKLAPKTMSWLPFSAGRRNCLGETIARPEMHLMLALLLRNFTFRCPEGQTINLMPSPSLGFAPPMNYVVAEERTN</sequence>
<protein>
    <recommendedName>
        <fullName evidence="18">Cytochrome P450</fullName>
    </recommendedName>
</protein>
<keyword evidence="9 14" id="KW-0560">Oxidoreductase</keyword>
<evidence type="ECO:0000256" key="6">
    <source>
        <dbReference type="ARBA" id="ARBA00022723"/>
    </source>
</evidence>
<comment type="cofactor">
    <cofactor evidence="1 13">
        <name>heme</name>
        <dbReference type="ChEBI" id="CHEBI:30413"/>
    </cofactor>
</comment>
<dbReference type="PRINTS" id="PR00385">
    <property type="entry name" value="P450"/>
</dbReference>
<evidence type="ECO:0000256" key="8">
    <source>
        <dbReference type="ARBA" id="ARBA00022848"/>
    </source>
</evidence>
<keyword evidence="12 15" id="KW-0472">Membrane</keyword>
<dbReference type="PANTHER" id="PTHR24289">
    <property type="entry name" value="STEROID 17-ALPHA-HYDROXYLASE/17,20 LYASE"/>
    <property type="match status" value="1"/>
</dbReference>
<comment type="caution">
    <text evidence="16">The sequence shown here is derived from an EMBL/GenBank/DDBJ whole genome shotgun (WGS) entry which is preliminary data.</text>
</comment>
<dbReference type="Pfam" id="PF00067">
    <property type="entry name" value="p450"/>
    <property type="match status" value="1"/>
</dbReference>
<evidence type="ECO:0000256" key="14">
    <source>
        <dbReference type="RuleBase" id="RU000461"/>
    </source>
</evidence>
<keyword evidence="15" id="KW-0812">Transmembrane</keyword>
<dbReference type="GO" id="GO:0004508">
    <property type="term" value="F:steroid 17-alpha-monooxygenase activity"/>
    <property type="evidence" value="ECO:0007669"/>
    <property type="project" value="TreeGrafter"/>
</dbReference>
<keyword evidence="6 13" id="KW-0479">Metal-binding</keyword>
<dbReference type="Gene3D" id="1.10.630.10">
    <property type="entry name" value="Cytochrome P450"/>
    <property type="match status" value="1"/>
</dbReference>
<dbReference type="Proteomes" id="UP001347796">
    <property type="component" value="Unassembled WGS sequence"/>
</dbReference>
<dbReference type="GO" id="GO:0005506">
    <property type="term" value="F:iron ion binding"/>
    <property type="evidence" value="ECO:0007669"/>
    <property type="project" value="InterPro"/>
</dbReference>
<evidence type="ECO:0000256" key="9">
    <source>
        <dbReference type="ARBA" id="ARBA00023002"/>
    </source>
</evidence>
<keyword evidence="5 13" id="KW-0349">Heme</keyword>
<dbReference type="EMBL" id="JAZGQO010000006">
    <property type="protein sequence ID" value="KAK6186057.1"/>
    <property type="molecule type" value="Genomic_DNA"/>
</dbReference>
<dbReference type="InterPro" id="IPR002401">
    <property type="entry name" value="Cyt_P450_E_grp-I"/>
</dbReference>
<dbReference type="InterPro" id="IPR001128">
    <property type="entry name" value="Cyt_P450"/>
</dbReference>
<dbReference type="AlphaFoldDB" id="A0AAN8PUS6"/>
<comment type="similarity">
    <text evidence="4 14">Belongs to the cytochrome P450 family.</text>
</comment>
<evidence type="ECO:0000256" key="4">
    <source>
        <dbReference type="ARBA" id="ARBA00010617"/>
    </source>
</evidence>
<evidence type="ECO:0000256" key="2">
    <source>
        <dbReference type="ARBA" id="ARBA00004174"/>
    </source>
</evidence>
<name>A0AAN8PUS6_PATCE</name>
<dbReference type="PANTHER" id="PTHR24289:SF20">
    <property type="entry name" value="STEROID 17-ALPHA-HYDROXYLASE_17,20 LYASE"/>
    <property type="match status" value="1"/>
</dbReference>
<evidence type="ECO:0008006" key="18">
    <source>
        <dbReference type="Google" id="ProtNLM"/>
    </source>
</evidence>
<dbReference type="GO" id="GO:0020037">
    <property type="term" value="F:heme binding"/>
    <property type="evidence" value="ECO:0007669"/>
    <property type="project" value="InterPro"/>
</dbReference>
<evidence type="ECO:0000313" key="17">
    <source>
        <dbReference type="Proteomes" id="UP001347796"/>
    </source>
</evidence>
<evidence type="ECO:0000256" key="1">
    <source>
        <dbReference type="ARBA" id="ARBA00001971"/>
    </source>
</evidence>
<dbReference type="FunFam" id="1.10.630.10:FF:000238">
    <property type="entry name" value="Cytochrome P450 2A6"/>
    <property type="match status" value="1"/>
</dbReference>
<dbReference type="GO" id="GO:0005789">
    <property type="term" value="C:endoplasmic reticulum membrane"/>
    <property type="evidence" value="ECO:0007669"/>
    <property type="project" value="UniProtKB-SubCell"/>
</dbReference>
<organism evidence="16 17">
    <name type="scientific">Patella caerulea</name>
    <name type="common">Rayed Mediterranean limpet</name>
    <dbReference type="NCBI Taxonomy" id="87958"/>
    <lineage>
        <taxon>Eukaryota</taxon>
        <taxon>Metazoa</taxon>
        <taxon>Spiralia</taxon>
        <taxon>Lophotrochozoa</taxon>
        <taxon>Mollusca</taxon>
        <taxon>Gastropoda</taxon>
        <taxon>Patellogastropoda</taxon>
        <taxon>Patelloidea</taxon>
        <taxon>Patellidae</taxon>
        <taxon>Patella</taxon>
    </lineage>
</organism>
<dbReference type="GO" id="GO:0042446">
    <property type="term" value="P:hormone biosynthetic process"/>
    <property type="evidence" value="ECO:0007669"/>
    <property type="project" value="TreeGrafter"/>
</dbReference>
<dbReference type="GO" id="GO:0042448">
    <property type="term" value="P:progesterone metabolic process"/>
    <property type="evidence" value="ECO:0007669"/>
    <property type="project" value="TreeGrafter"/>
</dbReference>
<evidence type="ECO:0000256" key="3">
    <source>
        <dbReference type="ARBA" id="ARBA00004406"/>
    </source>
</evidence>
<accession>A0AAN8PUS6</accession>
<dbReference type="SUPFAM" id="SSF48264">
    <property type="entry name" value="Cytochrome P450"/>
    <property type="match status" value="1"/>
</dbReference>
<evidence type="ECO:0000313" key="16">
    <source>
        <dbReference type="EMBL" id="KAK6186057.1"/>
    </source>
</evidence>
<evidence type="ECO:0000256" key="13">
    <source>
        <dbReference type="PIRSR" id="PIRSR602401-1"/>
    </source>
</evidence>
<dbReference type="InterPro" id="IPR036396">
    <property type="entry name" value="Cyt_P450_sf"/>
</dbReference>
<evidence type="ECO:0000256" key="10">
    <source>
        <dbReference type="ARBA" id="ARBA00023004"/>
    </source>
</evidence>
<dbReference type="PRINTS" id="PR00463">
    <property type="entry name" value="EP450I"/>
</dbReference>
<keyword evidence="11 14" id="KW-0503">Monooxygenase</keyword>
<evidence type="ECO:0000256" key="5">
    <source>
        <dbReference type="ARBA" id="ARBA00022617"/>
    </source>
</evidence>
<keyword evidence="10 13" id="KW-0408">Iron</keyword>
<evidence type="ECO:0000256" key="7">
    <source>
        <dbReference type="ARBA" id="ARBA00022824"/>
    </source>
</evidence>
<keyword evidence="15" id="KW-1133">Transmembrane helix</keyword>
<feature type="transmembrane region" description="Helical" evidence="15">
    <location>
        <begin position="12"/>
        <end position="32"/>
    </location>
</feature>